<accession>A0A7J4D064</accession>
<name>A0A7J4D064_9ARCH</name>
<protein>
    <recommendedName>
        <fullName evidence="9">Type-5 uracil-DNA glycosylase</fullName>
    </recommendedName>
</protein>
<keyword evidence="6" id="KW-0411">Iron-sulfur</keyword>
<reference evidence="12" key="1">
    <citation type="journal article" date="2019" name="bioRxiv">
        <title>Genome diversification in globally distributed novel marine Proteobacteria is linked to environmental adaptation.</title>
        <authorList>
            <person name="Zhou Z."/>
            <person name="Tran P.Q."/>
            <person name="Kieft K."/>
            <person name="Anantharaman K."/>
        </authorList>
    </citation>
    <scope>NUCLEOTIDE SEQUENCE [LARGE SCALE GENOMIC DNA]</scope>
</reference>
<keyword evidence="7" id="KW-0234">DNA repair</keyword>
<evidence type="ECO:0000256" key="8">
    <source>
        <dbReference type="ARBA" id="ARBA00023779"/>
    </source>
</evidence>
<evidence type="ECO:0000256" key="5">
    <source>
        <dbReference type="ARBA" id="ARBA00023004"/>
    </source>
</evidence>
<dbReference type="GO" id="GO:0051539">
    <property type="term" value="F:4 iron, 4 sulfur cluster binding"/>
    <property type="evidence" value="ECO:0007669"/>
    <property type="project" value="UniProtKB-KW"/>
</dbReference>
<evidence type="ECO:0000259" key="10">
    <source>
        <dbReference type="SMART" id="SM00986"/>
    </source>
</evidence>
<dbReference type="Proteomes" id="UP000589132">
    <property type="component" value="Unassembled WGS sequence"/>
</dbReference>
<dbReference type="AlphaFoldDB" id="A0A7J4D064"/>
<gene>
    <name evidence="11" type="ORF">EYO15_03630</name>
</gene>
<comment type="caution">
    <text evidence="11">The sequence shown here is derived from an EMBL/GenBank/DDBJ whole genome shotgun (WGS) entry which is preliminary data.</text>
</comment>
<dbReference type="InterPro" id="IPR051536">
    <property type="entry name" value="UDG_Type-4/5"/>
</dbReference>
<dbReference type="InterPro" id="IPR044147">
    <property type="entry name" value="UdgB-like"/>
</dbReference>
<keyword evidence="5" id="KW-0408">Iron</keyword>
<evidence type="ECO:0000313" key="12">
    <source>
        <dbReference type="Proteomes" id="UP000589132"/>
    </source>
</evidence>
<dbReference type="GO" id="GO:0004844">
    <property type="term" value="F:uracil DNA N-glycosylase activity"/>
    <property type="evidence" value="ECO:0007669"/>
    <property type="project" value="InterPro"/>
</dbReference>
<dbReference type="SMART" id="SM00986">
    <property type="entry name" value="UDG"/>
    <property type="match status" value="1"/>
</dbReference>
<evidence type="ECO:0000256" key="2">
    <source>
        <dbReference type="ARBA" id="ARBA00022723"/>
    </source>
</evidence>
<sequence>MALNSKKFDELIIGCQKCPRLVEYASETRLNKRKDGFEIDDYWCKPVPSFGNLEAHVLIIGLAPGRHGAGRTGRPFTGDYAGEVLYRALHESGFSSSREAVSIDDGLELDGVRIANAVRCAPPQNKPLQEEILNCRPYLIQEIEMMENLKFVLALGNLAHKQLISSMRLKQTDFKFGHETIHTLPDKDWKLMNSYHPSRYNINTKRLTYQMFLEVIQKLTH</sequence>
<dbReference type="GO" id="GO:0046872">
    <property type="term" value="F:metal ion binding"/>
    <property type="evidence" value="ECO:0007669"/>
    <property type="project" value="UniProtKB-KW"/>
</dbReference>
<dbReference type="PANTHER" id="PTHR33693:SF3">
    <property type="entry name" value="TYPE-5 URACIL-DNA GLYCOSYLASE"/>
    <property type="match status" value="1"/>
</dbReference>
<keyword evidence="2" id="KW-0479">Metal-binding</keyword>
<dbReference type="SMART" id="SM00987">
    <property type="entry name" value="UreE_C"/>
    <property type="match status" value="1"/>
</dbReference>
<dbReference type="GO" id="GO:0033958">
    <property type="term" value="F:DNA-deoxyinosine glycosylase activity"/>
    <property type="evidence" value="ECO:0007669"/>
    <property type="project" value="InterPro"/>
</dbReference>
<dbReference type="EMBL" id="DTTC01000237">
    <property type="protein sequence ID" value="HIA98254.1"/>
    <property type="molecule type" value="Genomic_DNA"/>
</dbReference>
<evidence type="ECO:0000256" key="3">
    <source>
        <dbReference type="ARBA" id="ARBA00022763"/>
    </source>
</evidence>
<dbReference type="InterPro" id="IPR036895">
    <property type="entry name" value="Uracil-DNA_glycosylase-like_sf"/>
</dbReference>
<evidence type="ECO:0000313" key="11">
    <source>
        <dbReference type="EMBL" id="HIA98254.1"/>
    </source>
</evidence>
<organism evidence="11 12">
    <name type="scientific">Marine Group III euryarchaeote</name>
    <dbReference type="NCBI Taxonomy" id="2173149"/>
    <lineage>
        <taxon>Archaea</taxon>
        <taxon>Methanobacteriati</taxon>
        <taxon>Thermoplasmatota</taxon>
        <taxon>Thermoplasmata</taxon>
        <taxon>Candidatus Thermoprofundales</taxon>
    </lineage>
</organism>
<evidence type="ECO:0000256" key="6">
    <source>
        <dbReference type="ARBA" id="ARBA00023014"/>
    </source>
</evidence>
<evidence type="ECO:0000256" key="4">
    <source>
        <dbReference type="ARBA" id="ARBA00022801"/>
    </source>
</evidence>
<dbReference type="SUPFAM" id="SSF52141">
    <property type="entry name" value="Uracil-DNA glycosylase-like"/>
    <property type="match status" value="1"/>
</dbReference>
<keyword evidence="4" id="KW-0378">Hydrolase</keyword>
<comment type="similarity">
    <text evidence="8">Belongs to the uracil-DNA glycosylase (UDG) superfamily. Type 5 (UDGb) family.</text>
</comment>
<dbReference type="InterPro" id="IPR005122">
    <property type="entry name" value="Uracil-DNA_glycosylase-like"/>
</dbReference>
<keyword evidence="1" id="KW-0004">4Fe-4S</keyword>
<dbReference type="GO" id="GO:0006284">
    <property type="term" value="P:base-excision repair"/>
    <property type="evidence" value="ECO:0007669"/>
    <property type="project" value="InterPro"/>
</dbReference>
<feature type="domain" description="Uracil-DNA glycosylase-like" evidence="10">
    <location>
        <begin position="48"/>
        <end position="212"/>
    </location>
</feature>
<dbReference type="Gene3D" id="3.40.470.10">
    <property type="entry name" value="Uracil-DNA glycosylase-like domain"/>
    <property type="match status" value="1"/>
</dbReference>
<evidence type="ECO:0000256" key="1">
    <source>
        <dbReference type="ARBA" id="ARBA00022485"/>
    </source>
</evidence>
<evidence type="ECO:0000256" key="9">
    <source>
        <dbReference type="ARBA" id="ARBA00023887"/>
    </source>
</evidence>
<dbReference type="CDD" id="cd10031">
    <property type="entry name" value="UDG-F5_TTUDGB_like"/>
    <property type="match status" value="1"/>
</dbReference>
<dbReference type="Pfam" id="PF03167">
    <property type="entry name" value="UDG"/>
    <property type="match status" value="1"/>
</dbReference>
<keyword evidence="3" id="KW-0227">DNA damage</keyword>
<evidence type="ECO:0000256" key="7">
    <source>
        <dbReference type="ARBA" id="ARBA00023204"/>
    </source>
</evidence>
<dbReference type="PANTHER" id="PTHR33693">
    <property type="entry name" value="TYPE-5 URACIL-DNA GLYCOSYLASE"/>
    <property type="match status" value="1"/>
</dbReference>
<proteinExistence type="inferred from homology"/>